<protein>
    <recommendedName>
        <fullName evidence="3">RRM domain-containing protein</fullName>
    </recommendedName>
</protein>
<feature type="compositionally biased region" description="Acidic residues" evidence="2">
    <location>
        <begin position="1469"/>
        <end position="1479"/>
    </location>
</feature>
<feature type="compositionally biased region" description="Basic and acidic residues" evidence="2">
    <location>
        <begin position="1485"/>
        <end position="1494"/>
    </location>
</feature>
<dbReference type="PROSITE" id="PS50102">
    <property type="entry name" value="RRM"/>
    <property type="match status" value="1"/>
</dbReference>
<dbReference type="SMART" id="SM00360">
    <property type="entry name" value="RRM"/>
    <property type="match status" value="3"/>
</dbReference>
<feature type="region of interest" description="Disordered" evidence="2">
    <location>
        <begin position="1173"/>
        <end position="1265"/>
    </location>
</feature>
<feature type="region of interest" description="Disordered" evidence="2">
    <location>
        <begin position="1103"/>
        <end position="1158"/>
    </location>
</feature>
<feature type="compositionally biased region" description="Low complexity" evidence="2">
    <location>
        <begin position="1134"/>
        <end position="1158"/>
    </location>
</feature>
<feature type="region of interest" description="Disordered" evidence="2">
    <location>
        <begin position="989"/>
        <end position="1056"/>
    </location>
</feature>
<dbReference type="GO" id="GO:0043484">
    <property type="term" value="P:regulation of RNA splicing"/>
    <property type="evidence" value="ECO:0000318"/>
    <property type="project" value="GO_Central"/>
</dbReference>
<accession>A0A8V0Z6I0</accession>
<organism evidence="4 5">
    <name type="scientific">Gallus gallus</name>
    <name type="common">Chicken</name>
    <dbReference type="NCBI Taxonomy" id="9031"/>
    <lineage>
        <taxon>Eukaryota</taxon>
        <taxon>Metazoa</taxon>
        <taxon>Chordata</taxon>
        <taxon>Craniata</taxon>
        <taxon>Vertebrata</taxon>
        <taxon>Euteleostomi</taxon>
        <taxon>Archelosauria</taxon>
        <taxon>Archosauria</taxon>
        <taxon>Dinosauria</taxon>
        <taxon>Saurischia</taxon>
        <taxon>Theropoda</taxon>
        <taxon>Coelurosauria</taxon>
        <taxon>Aves</taxon>
        <taxon>Neognathae</taxon>
        <taxon>Galloanserae</taxon>
        <taxon>Galliformes</taxon>
        <taxon>Phasianidae</taxon>
        <taxon>Phasianinae</taxon>
        <taxon>Gallus</taxon>
    </lineage>
</organism>
<feature type="compositionally biased region" description="Pro residues" evidence="2">
    <location>
        <begin position="12"/>
        <end position="25"/>
    </location>
</feature>
<evidence type="ECO:0000259" key="3">
    <source>
        <dbReference type="PROSITE" id="PS50102"/>
    </source>
</evidence>
<proteinExistence type="predicted"/>
<dbReference type="GO" id="GO:0005634">
    <property type="term" value="C:nucleus"/>
    <property type="evidence" value="ECO:0000318"/>
    <property type="project" value="GO_Central"/>
</dbReference>
<feature type="compositionally biased region" description="Low complexity" evidence="2">
    <location>
        <begin position="989"/>
        <end position="1025"/>
    </location>
</feature>
<dbReference type="InterPro" id="IPR035979">
    <property type="entry name" value="RBD_domain_sf"/>
</dbReference>
<feature type="region of interest" description="Disordered" evidence="2">
    <location>
        <begin position="1388"/>
        <end position="1437"/>
    </location>
</feature>
<feature type="region of interest" description="Disordered" evidence="2">
    <location>
        <begin position="425"/>
        <end position="480"/>
    </location>
</feature>
<feature type="compositionally biased region" description="Basic and acidic residues" evidence="2">
    <location>
        <begin position="1389"/>
        <end position="1401"/>
    </location>
</feature>
<feature type="region of interest" description="Disordered" evidence="2">
    <location>
        <begin position="214"/>
        <end position="244"/>
    </location>
</feature>
<name>A0A8V0Z6I0_CHICK</name>
<feature type="compositionally biased region" description="Basic and acidic residues" evidence="2">
    <location>
        <begin position="587"/>
        <end position="596"/>
    </location>
</feature>
<feature type="region of interest" description="Disordered" evidence="2">
    <location>
        <begin position="317"/>
        <end position="344"/>
    </location>
</feature>
<evidence type="ECO:0000313" key="5">
    <source>
        <dbReference type="Proteomes" id="UP000000539"/>
    </source>
</evidence>
<feature type="compositionally biased region" description="Basic and acidic residues" evidence="2">
    <location>
        <begin position="84"/>
        <end position="96"/>
    </location>
</feature>
<keyword evidence="1" id="KW-0694">RNA-binding</keyword>
<dbReference type="GlyGen" id="A0A8V0Z6I0">
    <property type="glycosylation" value="1 site"/>
</dbReference>
<feature type="compositionally biased region" description="Basic residues" evidence="2">
    <location>
        <begin position="435"/>
        <end position="469"/>
    </location>
</feature>
<dbReference type="Proteomes" id="UP000000539">
    <property type="component" value="Chromosome 4"/>
</dbReference>
<feature type="compositionally biased region" description="Basic and acidic residues" evidence="2">
    <location>
        <begin position="1029"/>
        <end position="1050"/>
    </location>
</feature>
<dbReference type="SUPFAM" id="SSF54928">
    <property type="entry name" value="RNA-binding domain, RBD"/>
    <property type="match status" value="3"/>
</dbReference>
<feature type="domain" description="RRM" evidence="3">
    <location>
        <begin position="512"/>
        <end position="588"/>
    </location>
</feature>
<feature type="region of interest" description="Disordered" evidence="2">
    <location>
        <begin position="1"/>
        <end position="130"/>
    </location>
</feature>
<feature type="compositionally biased region" description="Basic and acidic residues" evidence="2">
    <location>
        <begin position="230"/>
        <end position="239"/>
    </location>
</feature>
<dbReference type="GO" id="GO:0003729">
    <property type="term" value="F:mRNA binding"/>
    <property type="evidence" value="ECO:0000318"/>
    <property type="project" value="GO_Central"/>
</dbReference>
<dbReference type="CDD" id="cd12716">
    <property type="entry name" value="RRM1_2_NP220"/>
    <property type="match status" value="1"/>
</dbReference>
<dbReference type="InterPro" id="IPR012677">
    <property type="entry name" value="Nucleotide-bd_a/b_plait_sf"/>
</dbReference>
<feature type="compositionally biased region" description="Polar residues" evidence="2">
    <location>
        <begin position="52"/>
        <end position="64"/>
    </location>
</feature>
<dbReference type="InterPro" id="IPR033096">
    <property type="entry name" value="ZNF638_RRM1/2"/>
</dbReference>
<dbReference type="InterPro" id="IPR000504">
    <property type="entry name" value="RRM_dom"/>
</dbReference>
<feature type="compositionally biased region" description="Low complexity" evidence="2">
    <location>
        <begin position="320"/>
        <end position="334"/>
    </location>
</feature>
<feature type="compositionally biased region" description="Basic and acidic residues" evidence="2">
    <location>
        <begin position="1249"/>
        <end position="1263"/>
    </location>
</feature>
<evidence type="ECO:0000313" key="4">
    <source>
        <dbReference type="Ensembl" id="ENSGALP00010026751.1"/>
    </source>
</evidence>
<reference evidence="4" key="1">
    <citation type="submission" date="2020-11" db="EMBL/GenBank/DDBJ databases">
        <title>Gallus gallus (Chicken) genome, bGalGal1, GRCg7b, maternal haplotype autosomes + Z &amp; W.</title>
        <authorList>
            <person name="Warren W."/>
            <person name="Formenti G."/>
            <person name="Fedrigo O."/>
            <person name="Haase B."/>
            <person name="Mountcastle J."/>
            <person name="Balacco J."/>
            <person name="Tracey A."/>
            <person name="Schneider V."/>
            <person name="Okimoto R."/>
            <person name="Cheng H."/>
            <person name="Hawken R."/>
            <person name="Howe K."/>
            <person name="Jarvis E.D."/>
        </authorList>
    </citation>
    <scope>NUCLEOTIDE SEQUENCE [LARGE SCALE GENOMIC DNA]</scope>
    <source>
        <strain evidence="4">Broiler</strain>
    </source>
</reference>
<dbReference type="GO" id="GO:0008380">
    <property type="term" value="P:RNA splicing"/>
    <property type="evidence" value="ECO:0007669"/>
    <property type="project" value="InterPro"/>
</dbReference>
<feature type="compositionally biased region" description="Acidic residues" evidence="2">
    <location>
        <begin position="1355"/>
        <end position="1367"/>
    </location>
</feature>
<feature type="region of interest" description="Disordered" evidence="2">
    <location>
        <begin position="1300"/>
        <end position="1376"/>
    </location>
</feature>
<feature type="compositionally biased region" description="Low complexity" evidence="2">
    <location>
        <begin position="1497"/>
        <end position="1507"/>
    </location>
</feature>
<evidence type="ECO:0000256" key="2">
    <source>
        <dbReference type="SAM" id="MobiDB-lite"/>
    </source>
</evidence>
<feature type="compositionally biased region" description="Low complexity" evidence="2">
    <location>
        <begin position="1103"/>
        <end position="1114"/>
    </location>
</feature>
<keyword evidence="5" id="KW-1185">Reference proteome</keyword>
<feature type="region of interest" description="Disordered" evidence="2">
    <location>
        <begin position="587"/>
        <end position="614"/>
    </location>
</feature>
<sequence>MFSPRGALPQRPRGPNPSGAKPPGPFQGGGVTGPQRAPAPGAPRGAAPRASGQDSVPWTGSQRINVRVTLHRADPRQAKAKSNLHQEQKGDVRAGRWDGSPCPPPPVVSQKPPARLPEQKAAAQNRYTPESASSILASFGLSNEDLEELSRYPDDQLTPENMPLILREIRMRKMGHPLPGLHSQSRGEAMSGTSGAAVKGKVIDYGHASKYGYTEDPLEVPRPYNPEAPSAEKREEFQREQSVPMGVPPAGVACGPAFPPQDVMKPPPAFQSDPANPPPFFPPVVPPLISQPVVPILPQPPFSAELLAILEQRDRIQHEAGSSQPSAPSSGMGQKPFQPQPEGPVKSPFGVVKASWLPSFLQSDSQKIKRLPTPSMMNDYYATSPRIFPHMCSLCNVECARMKVSVFKDYCHSCTQLLTRCSVRPRPAGSSYAPRHSRSRSRSPGRYRPSRPRSRSPRQVRRLSPRHWSRSPQRSRNPLRGSPLAAATWKVLIFGVVFNVQLLREELLNCGTVLQISNLPDDGFSDQDIKKIVQPFGKVSDLIVLKVPLFQAYLEMNYKEAVIAAVKYGETAPVLVNGKQVKISVAEKPKASPSKKEKTKKPVGTKEGKPKMTSDTAGHSVILWVSMGISVSQWRIYGVSMSRCGDPWVPMGVPMCPCGGSVCPYVSLGSPAHSRGLELNEHCGPLQFRPSYDPMGLSVSLWGICGSLCPCGGSVCPYVSLGSPAHRRGLEPDDHCDPFQPRPLYGSSPQSALSCFACCLSSSSHPGWRRSSASCLCLQEADDVCVVLVSNLPDKGYSVEEVSNLAKPFGGLRDVLIVSSHKKAYLEINSRSAESMVKFYTCFPMTLDGNQLCIAMAPQHRSVRDEEAIFTALIKDSDPKVNPETVQQQFVHLGNLPEEGYREFEVVCVGLRFGKVDHYVVLKNRNKAILQLESPKAARSMYCFLNQYSYTMGEHTLTCTLSPSRQQADVSFLFSLLPHCCELPGGAAGRADPAPAGTAAPPTAGRTWGAAPKAVPADVASSAVPPRNPKADAAQKSRVNDSVKTEREQQRVPTAELKAEFEAGADGGVEAEVSGGTAAEESCPLPPVQTAAEVERKRERCGAEVGAAGENAAKNGKERTGSLIRAPQSKESRPATTKGAGAAAASDAPSSIKEPSSAAKVVLKAVVSVPDILKPRVAVQRSKPALCKGEERAAPSKARPQGAAAGQRKAALKEEAQPSSSGKAGGGRNASQQQKDSQGEPRAASKQWQDGESRWSGTKKDGSRWVAARCRSVLHPRCSPSQEEELFPFNLDEFVTVDEVMEESESPVKPQRGQPKGKRKECCRCGSEPGSKRRKERSPPQRLADSQLSFVMLDEIGEEEEGEEEGEAGARLGMLVVDEGGRRRRRRFARADFEEGPKQKEEEEEEEGGAEEPCPVPDDPSALVTVDEIHEDNEDGAAAAWEEANDDEDDFLADFNRLKEELNFVTVDEVGEEDEEEESAPPGRNPKEGNRGEETAAEGAEGRTAAGLSPCPAGGRFCRPCGRIPPCSFQMGLRRLSLHCWQPVLHRRDGDGFLLHHAGLHRRMSSCRLHPSRSLRVSLQATAKGSKQKTEEIKHRIIRNTVSRDLSTPTAHCAHTAFGSLTSQR</sequence>
<feature type="region of interest" description="Disordered" evidence="2">
    <location>
        <begin position="1465"/>
        <end position="1509"/>
    </location>
</feature>
<dbReference type="Ensembl" id="ENSGALT00010044829.1">
    <property type="protein sequence ID" value="ENSGALP00010026751.1"/>
    <property type="gene ID" value="ENSGALG00010018521.1"/>
</dbReference>
<reference evidence="4" key="2">
    <citation type="submission" date="2025-08" db="UniProtKB">
        <authorList>
            <consortium name="Ensembl"/>
        </authorList>
    </citation>
    <scope>IDENTIFICATION</scope>
    <source>
        <strain evidence="4">broiler</strain>
    </source>
</reference>
<dbReference type="GeneTree" id="ENSGT00940000153322"/>
<dbReference type="Gene3D" id="3.30.70.330">
    <property type="match status" value="3"/>
</dbReference>
<dbReference type="PANTHER" id="PTHR15592">
    <property type="entry name" value="MATRIN 3/NUCLEAR PROTEIN 220-RELATED"/>
    <property type="match status" value="1"/>
</dbReference>
<feature type="compositionally biased region" description="Low complexity" evidence="2">
    <location>
        <begin position="33"/>
        <end position="50"/>
    </location>
</feature>
<evidence type="ECO:0000256" key="1">
    <source>
        <dbReference type="PROSITE-ProRule" id="PRU00176"/>
    </source>
</evidence>
<reference evidence="4" key="3">
    <citation type="submission" date="2025-09" db="UniProtKB">
        <authorList>
            <consortium name="Ensembl"/>
        </authorList>
    </citation>
    <scope>IDENTIFICATION</scope>
    <source>
        <strain evidence="4">broiler</strain>
    </source>
</reference>